<name>A0A6B8KLQ8_9HYPH</name>
<reference evidence="1 2" key="1">
    <citation type="submission" date="2019-11" db="EMBL/GenBank/DDBJ databases">
        <title>The genome sequence of Methylocystis heyeri.</title>
        <authorList>
            <person name="Oshkin I.Y."/>
            <person name="Miroshnikov K."/>
            <person name="Dedysh S.N."/>
        </authorList>
    </citation>
    <scope>NUCLEOTIDE SEQUENCE [LARGE SCALE GENOMIC DNA]</scope>
    <source>
        <strain evidence="1 2">H2</strain>
    </source>
</reference>
<keyword evidence="2" id="KW-1185">Reference proteome</keyword>
<dbReference type="AlphaFoldDB" id="A0A6B8KLQ8"/>
<dbReference type="InterPro" id="IPR011009">
    <property type="entry name" value="Kinase-like_dom_sf"/>
</dbReference>
<proteinExistence type="predicted"/>
<accession>A0A6B8KLQ8</accession>
<dbReference type="Proteomes" id="UP000309061">
    <property type="component" value="Chromosome"/>
</dbReference>
<evidence type="ECO:0000313" key="1">
    <source>
        <dbReference type="EMBL" id="QGM48151.1"/>
    </source>
</evidence>
<evidence type="ECO:0000313" key="2">
    <source>
        <dbReference type="Proteomes" id="UP000309061"/>
    </source>
</evidence>
<dbReference type="KEGG" id="mhey:H2LOC_018200"/>
<dbReference type="SUPFAM" id="SSF56112">
    <property type="entry name" value="Protein kinase-like (PK-like)"/>
    <property type="match status" value="1"/>
</dbReference>
<gene>
    <name evidence="1" type="ORF">H2LOC_018200</name>
</gene>
<sequence>MALVFLAGDKVFKLKKPVRFPFLDFSTLEAREAMCREELRLNRRLNDGLYIGVLSLKLSPAGGLTFGEGEVVDWLVEMRRLPAERMLDRLIDRREAGNEEIGLLCRKLAGFYGRAARSAISPAEYYDRFLREQRENRRIIESRPFAIDRARANAVLDRLDDRLCRNRALLEQRAASGRVVDGHGDLRPEHICFAADLAIFDCLEFNAALRQVDPFDELAFLGMECALLGDGSFGRKVIAGVGAALEDSVRPELVSLYAAWRAALRARLALAHLLDSHPRLPEKWEPLAARYLALAESALREV</sequence>
<organism evidence="1 2">
    <name type="scientific">Methylocystis heyeri</name>
    <dbReference type="NCBI Taxonomy" id="391905"/>
    <lineage>
        <taxon>Bacteria</taxon>
        <taxon>Pseudomonadati</taxon>
        <taxon>Pseudomonadota</taxon>
        <taxon>Alphaproteobacteria</taxon>
        <taxon>Hyphomicrobiales</taxon>
        <taxon>Methylocystaceae</taxon>
        <taxon>Methylocystis</taxon>
    </lineage>
</organism>
<dbReference type="EMBL" id="CP046052">
    <property type="protein sequence ID" value="QGM48151.1"/>
    <property type="molecule type" value="Genomic_DNA"/>
</dbReference>
<evidence type="ECO:0008006" key="3">
    <source>
        <dbReference type="Google" id="ProtNLM"/>
    </source>
</evidence>
<protein>
    <recommendedName>
        <fullName evidence="3">Aminoglycoside phosphotransferase domain-containing protein</fullName>
    </recommendedName>
</protein>
<dbReference type="OrthoDB" id="9810277at2"/>